<accession>A0ABT9V6K4</accession>
<name>A0ABT9V6K4_9BACL</name>
<dbReference type="Proteomes" id="UP001231362">
    <property type="component" value="Unassembled WGS sequence"/>
</dbReference>
<evidence type="ECO:0000313" key="3">
    <source>
        <dbReference type="Proteomes" id="UP001231362"/>
    </source>
</evidence>
<keyword evidence="1" id="KW-0472">Membrane</keyword>
<reference evidence="2 3" key="1">
    <citation type="submission" date="2023-07" db="EMBL/GenBank/DDBJ databases">
        <title>Genomic Encyclopedia of Type Strains, Phase IV (KMG-IV): sequencing the most valuable type-strain genomes for metagenomic binning, comparative biology and taxonomic classification.</title>
        <authorList>
            <person name="Goeker M."/>
        </authorList>
    </citation>
    <scope>NUCLEOTIDE SEQUENCE [LARGE SCALE GENOMIC DNA]</scope>
    <source>
        <strain evidence="2 3">DSM 23948</strain>
    </source>
</reference>
<keyword evidence="1" id="KW-1133">Transmembrane helix</keyword>
<feature type="transmembrane region" description="Helical" evidence="1">
    <location>
        <begin position="9"/>
        <end position="42"/>
    </location>
</feature>
<protein>
    <submittedName>
        <fullName evidence="2">Uncharacterized protein</fullName>
    </submittedName>
</protein>
<feature type="transmembrane region" description="Helical" evidence="1">
    <location>
        <begin position="62"/>
        <end position="82"/>
    </location>
</feature>
<gene>
    <name evidence="2" type="ORF">J2S07_002897</name>
</gene>
<organism evidence="2 3">
    <name type="scientific">Anoxybacillus andreesenii</name>
    <dbReference type="NCBI Taxonomy" id="1325932"/>
    <lineage>
        <taxon>Bacteria</taxon>
        <taxon>Bacillati</taxon>
        <taxon>Bacillota</taxon>
        <taxon>Bacilli</taxon>
        <taxon>Bacillales</taxon>
        <taxon>Anoxybacillaceae</taxon>
        <taxon>Anoxybacillus</taxon>
    </lineage>
</organism>
<evidence type="ECO:0000256" key="1">
    <source>
        <dbReference type="SAM" id="Phobius"/>
    </source>
</evidence>
<keyword evidence="1" id="KW-0812">Transmembrane</keyword>
<proteinExistence type="predicted"/>
<keyword evidence="3" id="KW-1185">Reference proteome</keyword>
<evidence type="ECO:0000313" key="2">
    <source>
        <dbReference type="EMBL" id="MDQ0156576.1"/>
    </source>
</evidence>
<comment type="caution">
    <text evidence="2">The sequence shown here is derived from an EMBL/GenBank/DDBJ whole genome shotgun (WGS) entry which is preliminary data.</text>
</comment>
<dbReference type="EMBL" id="JAUSTU010000013">
    <property type="protein sequence ID" value="MDQ0156576.1"/>
    <property type="molecule type" value="Genomic_DNA"/>
</dbReference>
<sequence>MKIIKKYRLIFIFLLIILAYILKVSSLLHFSIMIGAVFFWLYVSKHFFKENNFKEFSFKQKVLFYSIMICLSIAVITSVLLVV</sequence>